<comment type="caution">
    <text evidence="2">The sequence shown here is derived from an EMBL/GenBank/DDBJ whole genome shotgun (WGS) entry which is preliminary data.</text>
</comment>
<gene>
    <name evidence="2" type="ORF">GRI89_16635</name>
</gene>
<reference evidence="2 3" key="1">
    <citation type="submission" date="2019-12" db="EMBL/GenBank/DDBJ databases">
        <title>Genomic-based taxomic classification of the family Erythrobacteraceae.</title>
        <authorList>
            <person name="Xu L."/>
        </authorList>
    </citation>
    <scope>NUCLEOTIDE SEQUENCE [LARGE SCALE GENOMIC DNA]</scope>
    <source>
        <strain evidence="2 3">MCCC 1K01500</strain>
    </source>
</reference>
<dbReference type="RefSeq" id="WP_159798000.1">
    <property type="nucleotide sequence ID" value="NZ_WTYM01000059.1"/>
</dbReference>
<dbReference type="OrthoDB" id="7855653at2"/>
<keyword evidence="1" id="KW-0732">Signal</keyword>
<evidence type="ECO:0000313" key="2">
    <source>
        <dbReference type="EMBL" id="MXO61172.1"/>
    </source>
</evidence>
<feature type="signal peptide" evidence="1">
    <location>
        <begin position="1"/>
        <end position="28"/>
    </location>
</feature>
<proteinExistence type="predicted"/>
<dbReference type="EMBL" id="WTYM01000059">
    <property type="protein sequence ID" value="MXO61172.1"/>
    <property type="molecule type" value="Genomic_DNA"/>
</dbReference>
<protein>
    <recommendedName>
        <fullName evidence="4">Tetratricopeptide repeat-containing protein</fullName>
    </recommendedName>
</protein>
<name>A0A6I4T370_9SPHN</name>
<evidence type="ECO:0008006" key="4">
    <source>
        <dbReference type="Google" id="ProtNLM"/>
    </source>
</evidence>
<accession>A0A6I4T370</accession>
<dbReference type="Proteomes" id="UP000433652">
    <property type="component" value="Unassembled WGS sequence"/>
</dbReference>
<keyword evidence="3" id="KW-1185">Reference proteome</keyword>
<evidence type="ECO:0000313" key="3">
    <source>
        <dbReference type="Proteomes" id="UP000433652"/>
    </source>
</evidence>
<dbReference type="AlphaFoldDB" id="A0A6I4T370"/>
<organism evidence="2 3">
    <name type="scientific">Croceibacterium salegens</name>
    <dbReference type="NCBI Taxonomy" id="1737568"/>
    <lineage>
        <taxon>Bacteria</taxon>
        <taxon>Pseudomonadati</taxon>
        <taxon>Pseudomonadota</taxon>
        <taxon>Alphaproteobacteria</taxon>
        <taxon>Sphingomonadales</taxon>
        <taxon>Erythrobacteraceae</taxon>
        <taxon>Croceibacterium</taxon>
    </lineage>
</organism>
<evidence type="ECO:0000256" key="1">
    <source>
        <dbReference type="SAM" id="SignalP"/>
    </source>
</evidence>
<sequence length="290" mass="32085">MIETSGPVRSGCLAAALAVALLSDPASATTMFPQKFTCPVGGETFTDNVIGSYTTFGQRPDGRSYGTLPIYPLVECPGNGFPIYQEEFTPEELAKLTKLVESSEFQALRKTETSYFRLWWLFRQMDKPPTQLANTLLVASWESDDDPVRKARYQALFVTAAAQVPREDGEEWYYYNLRAANALRELGRFEEAADLLHAIGPSSASMADKDELEAVNKLVDGLTRLIAEANPASEPTNLIPPMQAARRCLDEASALSPVETQACASPDYREAIDDWREYQSKRSEADGYLG</sequence>
<feature type="chain" id="PRO_5026197072" description="Tetratricopeptide repeat-containing protein" evidence="1">
    <location>
        <begin position="29"/>
        <end position="290"/>
    </location>
</feature>